<dbReference type="RefSeq" id="XP_043041861.1">
    <property type="nucleotide sequence ID" value="XM_043182212.1"/>
</dbReference>
<evidence type="ECO:0000313" key="2">
    <source>
        <dbReference type="EMBL" id="KAG7448361.1"/>
    </source>
</evidence>
<comment type="caution">
    <text evidence="2">The sequence shown here is derived from an EMBL/GenBank/DDBJ whole genome shotgun (WGS) entry which is preliminary data.</text>
</comment>
<name>A0A9P7VYW4_9AGAR</name>
<evidence type="ECO:0000256" key="1">
    <source>
        <dbReference type="SAM" id="MobiDB-lite"/>
    </source>
</evidence>
<keyword evidence="3" id="KW-1185">Reference proteome</keyword>
<sequence length="126" mass="14600">MIWQADTRMFGQRRVIGSLFFKGANETNIWAPQGDSEPEYPGNRRSVPQGNRVSLSSATRLRVKIKRHTMDSSVIHETRMRFSRPHVIAIVDVGRYCSSTNQQRIPYILEPQKSIHPYRTISYHEA</sequence>
<evidence type="ECO:0000313" key="3">
    <source>
        <dbReference type="Proteomes" id="UP000812287"/>
    </source>
</evidence>
<accession>A0A9P7VYW4</accession>
<proteinExistence type="predicted"/>
<dbReference type="GeneID" id="66104508"/>
<dbReference type="Proteomes" id="UP000812287">
    <property type="component" value="Unassembled WGS sequence"/>
</dbReference>
<reference evidence="2" key="1">
    <citation type="submission" date="2020-11" db="EMBL/GenBank/DDBJ databases">
        <title>Adaptations for nitrogen fixation in a non-lichenized fungal sporocarp promotes dispersal by wood-feeding termites.</title>
        <authorList>
            <consortium name="DOE Joint Genome Institute"/>
            <person name="Koch R.A."/>
            <person name="Yoon G."/>
            <person name="Arayal U."/>
            <person name="Lail K."/>
            <person name="Amirebrahimi M."/>
            <person name="Labutti K."/>
            <person name="Lipzen A."/>
            <person name="Riley R."/>
            <person name="Barry K."/>
            <person name="Henrissat B."/>
            <person name="Grigoriev I.V."/>
            <person name="Herr J.R."/>
            <person name="Aime M.C."/>
        </authorList>
    </citation>
    <scope>NUCLEOTIDE SEQUENCE</scope>
    <source>
        <strain evidence="2">MCA 3950</strain>
    </source>
</reference>
<gene>
    <name evidence="2" type="ORF">BT62DRAFT_767596</name>
</gene>
<feature type="region of interest" description="Disordered" evidence="1">
    <location>
        <begin position="31"/>
        <end position="54"/>
    </location>
</feature>
<protein>
    <submittedName>
        <fullName evidence="2">Uncharacterized protein</fullName>
    </submittedName>
</protein>
<dbReference type="EMBL" id="MU250530">
    <property type="protein sequence ID" value="KAG7448361.1"/>
    <property type="molecule type" value="Genomic_DNA"/>
</dbReference>
<organism evidence="2 3">
    <name type="scientific">Guyanagaster necrorhizus</name>
    <dbReference type="NCBI Taxonomy" id="856835"/>
    <lineage>
        <taxon>Eukaryota</taxon>
        <taxon>Fungi</taxon>
        <taxon>Dikarya</taxon>
        <taxon>Basidiomycota</taxon>
        <taxon>Agaricomycotina</taxon>
        <taxon>Agaricomycetes</taxon>
        <taxon>Agaricomycetidae</taxon>
        <taxon>Agaricales</taxon>
        <taxon>Marasmiineae</taxon>
        <taxon>Physalacriaceae</taxon>
        <taxon>Guyanagaster</taxon>
    </lineage>
</organism>
<dbReference type="AlphaFoldDB" id="A0A9P7VYW4"/>